<dbReference type="AlphaFoldDB" id="A0A378YE68"/>
<evidence type="ECO:0000313" key="1">
    <source>
        <dbReference type="EMBL" id="SUA75394.1"/>
    </source>
</evidence>
<evidence type="ECO:0000313" key="2">
    <source>
        <dbReference type="Proteomes" id="UP000255467"/>
    </source>
</evidence>
<dbReference type="RefSeq" id="WP_157533569.1">
    <property type="nucleotide sequence ID" value="NZ_UGRY01000002.1"/>
</dbReference>
<organism evidence="1 2">
    <name type="scientific">Nocardia otitidiscaviarum</name>
    <dbReference type="NCBI Taxonomy" id="1823"/>
    <lineage>
        <taxon>Bacteria</taxon>
        <taxon>Bacillati</taxon>
        <taxon>Actinomycetota</taxon>
        <taxon>Actinomycetes</taxon>
        <taxon>Mycobacteriales</taxon>
        <taxon>Nocardiaceae</taxon>
        <taxon>Nocardia</taxon>
    </lineage>
</organism>
<proteinExistence type="predicted"/>
<gene>
    <name evidence="1" type="ORF">NCTC1934_02060</name>
</gene>
<protein>
    <submittedName>
        <fullName evidence="1">Uncharacterized protein</fullName>
    </submittedName>
</protein>
<keyword evidence="2" id="KW-1185">Reference proteome</keyword>
<dbReference type="Proteomes" id="UP000255467">
    <property type="component" value="Unassembled WGS sequence"/>
</dbReference>
<reference evidence="1 2" key="1">
    <citation type="submission" date="2018-06" db="EMBL/GenBank/DDBJ databases">
        <authorList>
            <consortium name="Pathogen Informatics"/>
            <person name="Doyle S."/>
        </authorList>
    </citation>
    <scope>NUCLEOTIDE SEQUENCE [LARGE SCALE GENOMIC DNA]</scope>
    <source>
        <strain evidence="1 2">NCTC1934</strain>
    </source>
</reference>
<dbReference type="EMBL" id="UGRY01000002">
    <property type="protein sequence ID" value="SUA75394.1"/>
    <property type="molecule type" value="Genomic_DNA"/>
</dbReference>
<name>A0A378YE68_9NOCA</name>
<accession>A0A378YE68</accession>
<sequence length="51" mass="5981">MAYQRRVYEFPGGFLETNTYGDEDDSGVYLEFFRSDEDRQDDERPEAGHAV</sequence>